<feature type="signal peptide" evidence="1">
    <location>
        <begin position="1"/>
        <end position="25"/>
    </location>
</feature>
<keyword evidence="1" id="KW-0732">Signal</keyword>
<protein>
    <submittedName>
        <fullName evidence="2">Uncharacterized protein</fullName>
    </submittedName>
</protein>
<evidence type="ECO:0000256" key="1">
    <source>
        <dbReference type="SAM" id="SignalP"/>
    </source>
</evidence>
<comment type="caution">
    <text evidence="2">The sequence shown here is derived from an EMBL/GenBank/DDBJ whole genome shotgun (WGS) entry which is preliminary data.</text>
</comment>
<feature type="chain" id="PRO_5042226557" evidence="1">
    <location>
        <begin position="26"/>
        <end position="152"/>
    </location>
</feature>
<proteinExistence type="predicted"/>
<dbReference type="EMBL" id="JAJJHW010002585">
    <property type="protein sequence ID" value="KAH8371826.1"/>
    <property type="molecule type" value="Genomic_DNA"/>
</dbReference>
<evidence type="ECO:0000313" key="2">
    <source>
        <dbReference type="EMBL" id="KAH8371826.1"/>
    </source>
</evidence>
<name>A0AAD4PM45_9MUSC</name>
<dbReference type="Proteomes" id="UP001200034">
    <property type="component" value="Unassembled WGS sequence"/>
</dbReference>
<feature type="non-terminal residue" evidence="2">
    <location>
        <position position="1"/>
    </location>
</feature>
<accession>A0AAD4PM45</accession>
<evidence type="ECO:0000313" key="3">
    <source>
        <dbReference type="Proteomes" id="UP001200034"/>
    </source>
</evidence>
<keyword evidence="3" id="KW-1185">Reference proteome</keyword>
<sequence>ASQQQLHFNMLRALIFAVCIVAARAECNSCTSDTRIACISDTKFQFCLGNRPVAPINSCPVGLYCSHELSICQQNSTLTACRDCGRCSVARSFACLGPRAYALCLGSSSPSILRSSCSPDYVCNINLSNICGKATTTSATCSSDIETTTLAP</sequence>
<feature type="non-terminal residue" evidence="2">
    <location>
        <position position="152"/>
    </location>
</feature>
<dbReference type="AlphaFoldDB" id="A0AAD4PM45"/>
<reference evidence="2" key="1">
    <citation type="journal article" date="2021" name="Mol. Ecol. Resour.">
        <title>Phylogenomic analyses of the genus Drosophila reveals genomic signals of climate adaptation.</title>
        <authorList>
            <person name="Li F."/>
            <person name="Rane R.V."/>
            <person name="Luria V."/>
            <person name="Xiong Z."/>
            <person name="Chen J."/>
            <person name="Li Z."/>
            <person name="Catullo R.A."/>
            <person name="Griffin P.C."/>
            <person name="Schiffer M."/>
            <person name="Pearce S."/>
            <person name="Lee S.F."/>
            <person name="McElroy K."/>
            <person name="Stocker A."/>
            <person name="Shirriffs J."/>
            <person name="Cockerell F."/>
            <person name="Coppin C."/>
            <person name="Sgro C.M."/>
            <person name="Karger A."/>
            <person name="Cain J.W."/>
            <person name="Weber J.A."/>
            <person name="Santpere G."/>
            <person name="Kirschner M.W."/>
            <person name="Hoffmann A.A."/>
            <person name="Oakeshott J.G."/>
            <person name="Zhang G."/>
        </authorList>
    </citation>
    <scope>NUCLEOTIDE SEQUENCE</scope>
    <source>
        <strain evidence="2">BGI-SZ-2011g</strain>
    </source>
</reference>
<organism evidence="2 3">
    <name type="scientific">Drosophila rubida</name>
    <dbReference type="NCBI Taxonomy" id="30044"/>
    <lineage>
        <taxon>Eukaryota</taxon>
        <taxon>Metazoa</taxon>
        <taxon>Ecdysozoa</taxon>
        <taxon>Arthropoda</taxon>
        <taxon>Hexapoda</taxon>
        <taxon>Insecta</taxon>
        <taxon>Pterygota</taxon>
        <taxon>Neoptera</taxon>
        <taxon>Endopterygota</taxon>
        <taxon>Diptera</taxon>
        <taxon>Brachycera</taxon>
        <taxon>Muscomorpha</taxon>
        <taxon>Ephydroidea</taxon>
        <taxon>Drosophilidae</taxon>
        <taxon>Drosophila</taxon>
    </lineage>
</organism>
<gene>
    <name evidence="2" type="ORF">KR093_008980</name>
</gene>